<feature type="domain" description="ResB-like" evidence="7">
    <location>
        <begin position="4"/>
        <end position="129"/>
    </location>
</feature>
<name>A0A8J6TJW9_9BACT</name>
<protein>
    <submittedName>
        <fullName evidence="8">Cytochrome c biogenesis protein ResB</fullName>
    </submittedName>
</protein>
<evidence type="ECO:0000256" key="1">
    <source>
        <dbReference type="ARBA" id="ARBA00004141"/>
    </source>
</evidence>
<feature type="non-terminal residue" evidence="8">
    <location>
        <position position="1"/>
    </location>
</feature>
<dbReference type="GO" id="GO:0017004">
    <property type="term" value="P:cytochrome complex assembly"/>
    <property type="evidence" value="ECO:0007669"/>
    <property type="project" value="UniProtKB-KW"/>
</dbReference>
<feature type="domain" description="ResB-like" evidence="7">
    <location>
        <begin position="146"/>
        <end position="232"/>
    </location>
</feature>
<keyword evidence="4 6" id="KW-1133">Transmembrane helix</keyword>
<dbReference type="Proteomes" id="UP000603434">
    <property type="component" value="Unassembled WGS sequence"/>
</dbReference>
<dbReference type="GO" id="GO:0016020">
    <property type="term" value="C:membrane"/>
    <property type="evidence" value="ECO:0007669"/>
    <property type="project" value="UniProtKB-SubCell"/>
</dbReference>
<evidence type="ECO:0000256" key="3">
    <source>
        <dbReference type="ARBA" id="ARBA00022748"/>
    </source>
</evidence>
<dbReference type="PANTHER" id="PTHR31566:SF0">
    <property type="entry name" value="CYTOCHROME C BIOGENESIS PROTEIN CCS1, CHLOROPLASTIC"/>
    <property type="match status" value="1"/>
</dbReference>
<evidence type="ECO:0000313" key="8">
    <source>
        <dbReference type="EMBL" id="MBC8362842.1"/>
    </source>
</evidence>
<dbReference type="InterPro" id="IPR023494">
    <property type="entry name" value="Cyt_c_bgen_Ccs1/CcsB/ResB"/>
</dbReference>
<organism evidence="8 9">
    <name type="scientific">Candidatus Desulfatibia profunda</name>
    <dbReference type="NCBI Taxonomy" id="2841695"/>
    <lineage>
        <taxon>Bacteria</taxon>
        <taxon>Pseudomonadati</taxon>
        <taxon>Thermodesulfobacteriota</taxon>
        <taxon>Desulfobacteria</taxon>
        <taxon>Desulfobacterales</taxon>
        <taxon>Desulfobacterales incertae sedis</taxon>
        <taxon>Candidatus Desulfatibia</taxon>
    </lineage>
</organism>
<dbReference type="PANTHER" id="PTHR31566">
    <property type="entry name" value="CYTOCHROME C BIOGENESIS PROTEIN CCS1, CHLOROPLASTIC"/>
    <property type="match status" value="1"/>
</dbReference>
<evidence type="ECO:0000256" key="2">
    <source>
        <dbReference type="ARBA" id="ARBA00022692"/>
    </source>
</evidence>
<reference evidence="8 9" key="1">
    <citation type="submission" date="2020-08" db="EMBL/GenBank/DDBJ databases">
        <title>Bridging the membrane lipid divide: bacteria of the FCB group superphylum have the potential to synthesize archaeal ether lipids.</title>
        <authorList>
            <person name="Villanueva L."/>
            <person name="Von Meijenfeldt F.A.B."/>
            <person name="Westbye A.B."/>
            <person name="Yadav S."/>
            <person name="Hopmans E.C."/>
            <person name="Dutilh B.E."/>
            <person name="Sinninghe Damste J.S."/>
        </authorList>
    </citation>
    <scope>NUCLEOTIDE SEQUENCE [LARGE SCALE GENOMIC DNA]</scope>
    <source>
        <strain evidence="8">NIOZ-UU30</strain>
    </source>
</reference>
<dbReference type="InterPro" id="IPR007816">
    <property type="entry name" value="ResB-like_domain"/>
</dbReference>
<feature type="transmembrane region" description="Helical" evidence="6">
    <location>
        <begin position="179"/>
        <end position="198"/>
    </location>
</feature>
<evidence type="ECO:0000256" key="5">
    <source>
        <dbReference type="ARBA" id="ARBA00023136"/>
    </source>
</evidence>
<evidence type="ECO:0000313" key="9">
    <source>
        <dbReference type="Proteomes" id="UP000603434"/>
    </source>
</evidence>
<accession>A0A8J6TJW9</accession>
<evidence type="ECO:0000256" key="4">
    <source>
        <dbReference type="ARBA" id="ARBA00022989"/>
    </source>
</evidence>
<comment type="caution">
    <text evidence="8">The sequence shown here is derived from an EMBL/GenBank/DDBJ whole genome shotgun (WGS) entry which is preliminary data.</text>
</comment>
<gene>
    <name evidence="8" type="ORF">H8E23_15765</name>
</gene>
<sequence>NRSQALDFEVRCDDFNVSFYDSGMPSEYRSSLTVLEQGKPVLHKDIIVNDPLRYKGINFFQSSYGSLSPKEITLKFTSRATGREYDQKALIGEPFDLPEDKGTFMLKGYRPSFSFRGNNLGEIFIANVTPKHQDPVDIILPLRFPEFDRMRKGDFIVSVSNYNPSYYTGLQVTRDPGVWVVYSGFILIILGCYITFFMSHQRLCIEVAQSGKKSKVMIAGTANKNKVGMQNRVKKISEKLKSV</sequence>
<comment type="subcellular location">
    <subcellularLocation>
        <location evidence="1">Membrane</location>
        <topology evidence="1">Multi-pass membrane protein</topology>
    </subcellularLocation>
</comment>
<dbReference type="Pfam" id="PF05140">
    <property type="entry name" value="ResB"/>
    <property type="match status" value="2"/>
</dbReference>
<dbReference type="AlphaFoldDB" id="A0A8J6TJW9"/>
<proteinExistence type="predicted"/>
<evidence type="ECO:0000256" key="6">
    <source>
        <dbReference type="SAM" id="Phobius"/>
    </source>
</evidence>
<keyword evidence="2 6" id="KW-0812">Transmembrane</keyword>
<dbReference type="EMBL" id="JACNJH010000225">
    <property type="protein sequence ID" value="MBC8362842.1"/>
    <property type="molecule type" value="Genomic_DNA"/>
</dbReference>
<evidence type="ECO:0000259" key="7">
    <source>
        <dbReference type="Pfam" id="PF05140"/>
    </source>
</evidence>
<keyword evidence="5 6" id="KW-0472">Membrane</keyword>
<keyword evidence="3" id="KW-0201">Cytochrome c-type biogenesis</keyword>